<feature type="region of interest" description="Disordered" evidence="2">
    <location>
        <begin position="101"/>
        <end position="152"/>
    </location>
</feature>
<keyword evidence="4" id="KW-1185">Reference proteome</keyword>
<reference evidence="4" key="1">
    <citation type="journal article" date="2019" name="Int. J. Syst. Evol. Microbiol.">
        <title>The Global Catalogue of Microorganisms (GCM) 10K type strain sequencing project: providing services to taxonomists for standard genome sequencing and annotation.</title>
        <authorList>
            <consortium name="The Broad Institute Genomics Platform"/>
            <consortium name="The Broad Institute Genome Sequencing Center for Infectious Disease"/>
            <person name="Wu L."/>
            <person name="Ma J."/>
        </authorList>
    </citation>
    <scope>NUCLEOTIDE SEQUENCE [LARGE SCALE GENOMIC DNA]</scope>
    <source>
        <strain evidence="4">CCUG 56401</strain>
    </source>
</reference>
<dbReference type="Pfam" id="PF02575">
    <property type="entry name" value="YbaB_DNA_bd"/>
    <property type="match status" value="1"/>
</dbReference>
<evidence type="ECO:0000256" key="2">
    <source>
        <dbReference type="SAM" id="MobiDB-lite"/>
    </source>
</evidence>
<sequence>MPSDHRAEVEELLADYRRSRERLAATREELSAITETASAEGVRVTVGPQGALRDLVLADDAYQRHRPDQLAALIVRLTSDAARSAARRAADVLAEVLPEDADPALLLGGHTDSESEAVRRNGSRGVDDNVNDSAEEDFSDASWLQQGPAERT</sequence>
<evidence type="ECO:0000313" key="4">
    <source>
        <dbReference type="Proteomes" id="UP001597018"/>
    </source>
</evidence>
<protein>
    <submittedName>
        <fullName evidence="3">YbaB/EbfC family nucleoid-associated protein</fullName>
    </submittedName>
</protein>
<accession>A0ABW3G0J7</accession>
<comment type="caution">
    <text evidence="3">The sequence shown here is derived from an EMBL/GenBank/DDBJ whole genome shotgun (WGS) entry which is preliminary data.</text>
</comment>
<dbReference type="Gene3D" id="3.30.1310.10">
    <property type="entry name" value="Nucleoid-associated protein YbaB-like domain"/>
    <property type="match status" value="1"/>
</dbReference>
<dbReference type="InterPro" id="IPR004401">
    <property type="entry name" value="YbaB/EbfC"/>
</dbReference>
<evidence type="ECO:0000313" key="3">
    <source>
        <dbReference type="EMBL" id="MFD0924031.1"/>
    </source>
</evidence>
<dbReference type="EMBL" id="JBHTIW010000055">
    <property type="protein sequence ID" value="MFD0924031.1"/>
    <property type="molecule type" value="Genomic_DNA"/>
</dbReference>
<evidence type="ECO:0000256" key="1">
    <source>
        <dbReference type="SAM" id="Coils"/>
    </source>
</evidence>
<dbReference type="InterPro" id="IPR036894">
    <property type="entry name" value="YbaB-like_sf"/>
</dbReference>
<organism evidence="3 4">
    <name type="scientific">Saccharopolyspora rosea</name>
    <dbReference type="NCBI Taxonomy" id="524884"/>
    <lineage>
        <taxon>Bacteria</taxon>
        <taxon>Bacillati</taxon>
        <taxon>Actinomycetota</taxon>
        <taxon>Actinomycetes</taxon>
        <taxon>Pseudonocardiales</taxon>
        <taxon>Pseudonocardiaceae</taxon>
        <taxon>Saccharopolyspora</taxon>
    </lineage>
</organism>
<feature type="coiled-coil region" evidence="1">
    <location>
        <begin position="6"/>
        <end position="36"/>
    </location>
</feature>
<feature type="compositionally biased region" description="Acidic residues" evidence="2">
    <location>
        <begin position="129"/>
        <end position="139"/>
    </location>
</feature>
<proteinExistence type="predicted"/>
<dbReference type="RefSeq" id="WP_263249421.1">
    <property type="nucleotide sequence ID" value="NZ_BAABLT010000007.1"/>
</dbReference>
<name>A0ABW3G0J7_9PSEU</name>
<keyword evidence="1" id="KW-0175">Coiled coil</keyword>
<dbReference type="Proteomes" id="UP001597018">
    <property type="component" value="Unassembled WGS sequence"/>
</dbReference>
<gene>
    <name evidence="3" type="ORF">ACFQ16_30170</name>
</gene>